<feature type="region of interest" description="Disordered" evidence="1">
    <location>
        <begin position="1"/>
        <end position="92"/>
    </location>
</feature>
<feature type="region of interest" description="Disordered" evidence="1">
    <location>
        <begin position="229"/>
        <end position="334"/>
    </location>
</feature>
<feature type="domain" description="DUF4214" evidence="2">
    <location>
        <begin position="152"/>
        <end position="194"/>
    </location>
</feature>
<organism evidence="3 4">
    <name type="scientific">Allopseudospirillum japonicum</name>
    <dbReference type="NCBI Taxonomy" id="64971"/>
    <lineage>
        <taxon>Bacteria</taxon>
        <taxon>Pseudomonadati</taxon>
        <taxon>Pseudomonadota</taxon>
        <taxon>Gammaproteobacteria</taxon>
        <taxon>Oceanospirillales</taxon>
        <taxon>Oceanospirillaceae</taxon>
        <taxon>Allopseudospirillum</taxon>
    </lineage>
</organism>
<evidence type="ECO:0000259" key="2">
    <source>
        <dbReference type="Pfam" id="PF13946"/>
    </source>
</evidence>
<protein>
    <recommendedName>
        <fullName evidence="2">DUF4214 domain-containing protein</fullName>
    </recommendedName>
</protein>
<feature type="compositionally biased region" description="Low complexity" evidence="1">
    <location>
        <begin position="16"/>
        <end position="43"/>
    </location>
</feature>
<feature type="compositionally biased region" description="Acidic residues" evidence="1">
    <location>
        <begin position="242"/>
        <end position="251"/>
    </location>
</feature>
<feature type="compositionally biased region" description="Low complexity" evidence="1">
    <location>
        <begin position="64"/>
        <end position="88"/>
    </location>
</feature>
<dbReference type="Proteomes" id="UP000242999">
    <property type="component" value="Unassembled WGS sequence"/>
</dbReference>
<feature type="domain" description="DUF4214" evidence="2">
    <location>
        <begin position="95"/>
        <end position="147"/>
    </location>
</feature>
<dbReference type="AlphaFoldDB" id="A0A1H6RFI2"/>
<accession>A0A1H6RFI2</accession>
<dbReference type="OrthoDB" id="9800417at2"/>
<evidence type="ECO:0000256" key="1">
    <source>
        <dbReference type="SAM" id="MobiDB-lite"/>
    </source>
</evidence>
<feature type="compositionally biased region" description="Acidic residues" evidence="1">
    <location>
        <begin position="294"/>
        <end position="332"/>
    </location>
</feature>
<dbReference type="EMBL" id="FNYH01000003">
    <property type="protein sequence ID" value="SEI50590.1"/>
    <property type="molecule type" value="Genomic_DNA"/>
</dbReference>
<name>A0A1H6RFI2_9GAMM</name>
<evidence type="ECO:0000313" key="3">
    <source>
        <dbReference type="EMBL" id="SEI50590.1"/>
    </source>
</evidence>
<dbReference type="InterPro" id="IPR025282">
    <property type="entry name" value="DUF4214"/>
</dbReference>
<dbReference type="RefSeq" id="WP_093308731.1">
    <property type="nucleotide sequence ID" value="NZ_FNYH01000003.1"/>
</dbReference>
<dbReference type="InterPro" id="IPR038255">
    <property type="entry name" value="PBS_linker_sf"/>
</dbReference>
<dbReference type="STRING" id="64971.SAMN05421831_10370"/>
<sequence>MALLDDFIGGSGDASVTGTTDNTDTTTTDTSTTDSTPVTTDTGLSTGATGGSETILDELLGNQTDTTDSTTDTTSEDTNASDDSTSSDQGETQMTATETLINGLYNEVLYRDADTSGLSFWAAQFDAGTINEQGVRDALAGSAEYTNSVAPIQKLYTEVLGRDGDADGVKFWVGSGADAKAVAASFATSSEFTALGLSDADAVARLEAGLGIDLAGTTLDAVVSELTSTGTDTTTDTTTDTNTDDTTDDADGGLFDDFLGGGNNTVNDSNGAVADGGSDSANTDTTTDTTTDTNTDDTTDDTTDTNTDDVITDDTTDDTTDTNTDDTTDDTTPETVDGDALTTEFDASAGAFIFEFEQKAAVVTIDGFGEDDVIKFLDGVVEGDVNVTNTAFGDGELLMLVGELEVTLTGLANDSAINGATFAQNVGTIEYA</sequence>
<feature type="compositionally biased region" description="Low complexity" evidence="1">
    <location>
        <begin position="229"/>
        <end position="241"/>
    </location>
</feature>
<evidence type="ECO:0000313" key="4">
    <source>
        <dbReference type="Proteomes" id="UP000242999"/>
    </source>
</evidence>
<feature type="compositionally biased region" description="Low complexity" evidence="1">
    <location>
        <begin position="282"/>
        <end position="293"/>
    </location>
</feature>
<keyword evidence="4" id="KW-1185">Reference proteome</keyword>
<reference evidence="4" key="1">
    <citation type="submission" date="2016-10" db="EMBL/GenBank/DDBJ databases">
        <authorList>
            <person name="Varghese N."/>
            <person name="Submissions S."/>
        </authorList>
    </citation>
    <scope>NUCLEOTIDE SEQUENCE [LARGE SCALE GENOMIC DNA]</scope>
    <source>
        <strain evidence="4">DSM 7165</strain>
    </source>
</reference>
<gene>
    <name evidence="3" type="ORF">SAMN05421831_10370</name>
</gene>
<dbReference type="Gene3D" id="1.10.3130.20">
    <property type="entry name" value="Phycobilisome linker domain"/>
    <property type="match status" value="1"/>
</dbReference>
<proteinExistence type="predicted"/>
<dbReference type="Pfam" id="PF13946">
    <property type="entry name" value="DUF4214"/>
    <property type="match status" value="2"/>
</dbReference>